<name>M3IIP3_LEPIT</name>
<accession>M3IIP3</accession>
<evidence type="ECO:0000313" key="1">
    <source>
        <dbReference type="EMBL" id="EMG21138.1"/>
    </source>
</evidence>
<dbReference type="AlphaFoldDB" id="M3IIP3"/>
<gene>
    <name evidence="1" type="ORF">LEP1GSC150_0738</name>
</gene>
<proteinExistence type="predicted"/>
<reference evidence="1 2" key="1">
    <citation type="submission" date="2013-02" db="EMBL/GenBank/DDBJ databases">
        <authorList>
            <person name="Harkins D.M."/>
            <person name="Durkin A.S."/>
            <person name="Brinkac L.M."/>
            <person name="Haft D.H."/>
            <person name="Selengut J.D."/>
            <person name="Sanka R."/>
            <person name="DePew J."/>
            <person name="Purushe J."/>
            <person name="Tulsiani S.M."/>
            <person name="Graham G.C."/>
            <person name="Burns M.-A."/>
            <person name="Dohnt M.F."/>
            <person name="Smythe L.D."/>
            <person name="McKay D.B."/>
            <person name="Craig S.B."/>
            <person name="Vinetz J.M."/>
            <person name="Sutton G.G."/>
            <person name="Nierman W.C."/>
            <person name="Fouts D.E."/>
        </authorList>
    </citation>
    <scope>NUCLEOTIDE SEQUENCE [LARGE SCALE GENOMIC DNA]</scope>
    <source>
        <strain evidence="1 2">LT2050</strain>
    </source>
</reference>
<protein>
    <submittedName>
        <fullName evidence="1">Uncharacterized protein</fullName>
    </submittedName>
</protein>
<dbReference type="EMBL" id="AFMD02000347">
    <property type="protein sequence ID" value="EMG21138.1"/>
    <property type="molecule type" value="Genomic_DNA"/>
</dbReference>
<dbReference type="Proteomes" id="UP000011778">
    <property type="component" value="Unassembled WGS sequence"/>
</dbReference>
<sequence>MESRQSAVLLIVDRKEAPMNLEKYFPMFFILKMDNSRQITKVYI</sequence>
<comment type="caution">
    <text evidence="1">The sequence shown here is derived from an EMBL/GenBank/DDBJ whole genome shotgun (WGS) entry which is preliminary data.</text>
</comment>
<organism evidence="1 2">
    <name type="scientific">Leptospira interrogans serovar Copenhageni str. LT2050</name>
    <dbReference type="NCBI Taxonomy" id="1001598"/>
    <lineage>
        <taxon>Bacteria</taxon>
        <taxon>Pseudomonadati</taxon>
        <taxon>Spirochaetota</taxon>
        <taxon>Spirochaetia</taxon>
        <taxon>Leptospirales</taxon>
        <taxon>Leptospiraceae</taxon>
        <taxon>Leptospira</taxon>
    </lineage>
</organism>
<evidence type="ECO:0000313" key="2">
    <source>
        <dbReference type="Proteomes" id="UP000011778"/>
    </source>
</evidence>